<organism evidence="2 3">
    <name type="scientific">Ephemerocybe angulata</name>
    <dbReference type="NCBI Taxonomy" id="980116"/>
    <lineage>
        <taxon>Eukaryota</taxon>
        <taxon>Fungi</taxon>
        <taxon>Dikarya</taxon>
        <taxon>Basidiomycota</taxon>
        <taxon>Agaricomycotina</taxon>
        <taxon>Agaricomycetes</taxon>
        <taxon>Agaricomycetidae</taxon>
        <taxon>Agaricales</taxon>
        <taxon>Agaricineae</taxon>
        <taxon>Psathyrellaceae</taxon>
        <taxon>Ephemerocybe</taxon>
    </lineage>
</organism>
<feature type="domain" description="F-box" evidence="1">
    <location>
        <begin position="130"/>
        <end position="186"/>
    </location>
</feature>
<evidence type="ECO:0000313" key="2">
    <source>
        <dbReference type="EMBL" id="KAF6761935.1"/>
    </source>
</evidence>
<dbReference type="InterPro" id="IPR001810">
    <property type="entry name" value="F-box_dom"/>
</dbReference>
<evidence type="ECO:0000313" key="3">
    <source>
        <dbReference type="Proteomes" id="UP000521943"/>
    </source>
</evidence>
<feature type="non-terminal residue" evidence="2">
    <location>
        <position position="1"/>
    </location>
</feature>
<gene>
    <name evidence="2" type="ORF">DFP72DRAFT_591845</name>
</gene>
<dbReference type="OrthoDB" id="3156934at2759"/>
<dbReference type="Pfam" id="PF12937">
    <property type="entry name" value="F-box-like"/>
    <property type="match status" value="1"/>
</dbReference>
<evidence type="ECO:0000259" key="1">
    <source>
        <dbReference type="Pfam" id="PF12937"/>
    </source>
</evidence>
<dbReference type="EMBL" id="JACGCI010000008">
    <property type="protein sequence ID" value="KAF6761935.1"/>
    <property type="molecule type" value="Genomic_DNA"/>
</dbReference>
<accession>A0A8H6IAH1</accession>
<keyword evidence="3" id="KW-1185">Reference proteome</keyword>
<sequence length="634" mass="71289">LTSRLAPGCNLPALSFPPTSSALLLLLSLRPTDLRSISRKGCAAKRCIYRQERVTEDSCQQYRRCESAMDSLENGATITSCSSSNLSNPLQVEGDGIDDIEEFHHRVDSRIHDLECETLKTRRNAATFTCRLPAELLSKIFLALSHMSSQNIRDPVHKRVDWLICTFVCRRWRDVALGCTELWTTPIFAKPALAETMLARSKDAPLKIRFNGKAEEPSGALFKALSQLNRLRSVELMEVTEGNSQFQEMLSSWTGQAPLLTTLHLAKALAAHAATQGNYTFPIGFLQGGTPSLKSLVLSCWGTTWDNLPIGPNITNLVMIGSPANPPRRPTQAAFVSCLKRLPFLESLTFINQMLPGREDAVVLPPNNLHPPKLRYLTVGDPVWNIYFLLRLLQVPRETKLALVFCGSDNLDMLEEIIDNAGVFATKGGSTFHNSQESIRHMSVRGSPAPRCPRVCLWSQGHRPDFDALPDHCFDFRLGSDGPDQPVFRLLNYLVLDSLHSLHVNAFHLMSKSQWRSTLGQLPNLETVFLDQGPLQEWLEILRYDPPSESQDNWAENGERHFPGLIRMAFRAMDLGKEKAETLRLLVQVLKERTTTSPSFKMDVLFYKCPDPNNNYEKMKQATEGLNVNWSFFP</sequence>
<proteinExistence type="predicted"/>
<protein>
    <recommendedName>
        <fullName evidence="1">F-box domain-containing protein</fullName>
    </recommendedName>
</protein>
<comment type="caution">
    <text evidence="2">The sequence shown here is derived from an EMBL/GenBank/DDBJ whole genome shotgun (WGS) entry which is preliminary data.</text>
</comment>
<dbReference type="SUPFAM" id="SSF52047">
    <property type="entry name" value="RNI-like"/>
    <property type="match status" value="1"/>
</dbReference>
<reference evidence="2 3" key="1">
    <citation type="submission" date="2020-07" db="EMBL/GenBank/DDBJ databases">
        <title>Comparative genomics of pyrophilous fungi reveals a link between fire events and developmental genes.</title>
        <authorList>
            <consortium name="DOE Joint Genome Institute"/>
            <person name="Steindorff A.S."/>
            <person name="Carver A."/>
            <person name="Calhoun S."/>
            <person name="Stillman K."/>
            <person name="Liu H."/>
            <person name="Lipzen A."/>
            <person name="Pangilinan J."/>
            <person name="Labutti K."/>
            <person name="Bruns T.D."/>
            <person name="Grigoriev I.V."/>
        </authorList>
    </citation>
    <scope>NUCLEOTIDE SEQUENCE [LARGE SCALE GENOMIC DNA]</scope>
    <source>
        <strain evidence="2 3">CBS 144469</strain>
    </source>
</reference>
<name>A0A8H6IAH1_9AGAR</name>
<dbReference type="Proteomes" id="UP000521943">
    <property type="component" value="Unassembled WGS sequence"/>
</dbReference>
<dbReference type="Gene3D" id="1.20.1280.50">
    <property type="match status" value="1"/>
</dbReference>
<dbReference type="AlphaFoldDB" id="A0A8H6IAH1"/>